<dbReference type="PROSITE" id="PS51597">
    <property type="entry name" value="SAM_HNMT"/>
    <property type="match status" value="1"/>
</dbReference>
<dbReference type="OMA" id="GGWDTLW"/>
<evidence type="ECO:0000256" key="3">
    <source>
        <dbReference type="ARBA" id="ARBA00022679"/>
    </source>
</evidence>
<name>A0A3P8W9F4_CYNSE</name>
<comment type="subunit">
    <text evidence="1">Monomer.</text>
</comment>
<dbReference type="Ensembl" id="ENSCSET00000023570.1">
    <property type="protein sequence ID" value="ENSCSEP00000023264.1"/>
    <property type="gene ID" value="ENSCSEG00000014836.1"/>
</dbReference>
<dbReference type="InterPro" id="IPR029063">
    <property type="entry name" value="SAM-dependent_MTases_sf"/>
</dbReference>
<dbReference type="CTD" id="3176"/>
<dbReference type="GeneID" id="103392316"/>
<evidence type="ECO:0000313" key="6">
    <source>
        <dbReference type="Proteomes" id="UP000265120"/>
    </source>
</evidence>
<reference evidence="5" key="2">
    <citation type="submission" date="2025-08" db="UniProtKB">
        <authorList>
            <consortium name="Ensembl"/>
        </authorList>
    </citation>
    <scope>IDENTIFICATION</scope>
</reference>
<evidence type="ECO:0000256" key="1">
    <source>
        <dbReference type="ARBA" id="ARBA00011245"/>
    </source>
</evidence>
<reference evidence="5" key="3">
    <citation type="submission" date="2025-09" db="UniProtKB">
        <authorList>
            <consortium name="Ensembl"/>
        </authorList>
    </citation>
    <scope>IDENTIFICATION</scope>
</reference>
<dbReference type="RefSeq" id="XP_008327121.1">
    <property type="nucleotide sequence ID" value="XM_008328899.3"/>
</dbReference>
<keyword evidence="3" id="KW-0808">Transferase</keyword>
<evidence type="ECO:0000256" key="4">
    <source>
        <dbReference type="ARBA" id="ARBA00022691"/>
    </source>
</evidence>
<sequence length="290" mass="32972">MAAEKKWTCYDGKCVQNFQFYLEHSGEHEAIVQSLNSLLPGEFKQIGTGSTGLDVLGVGSGGGQIDVQMLSLLRSMFPDVPVTADVVEGSDELTQNFKALLAKTSSLEKINFTWYNTTSENYEKQVKEKGEAKRFDFIHMIQMMYYVDNLEETVKFYHSLLKKNGRLMIIIETANGGWDTLWSTFHKELCGDSIKEYCSSKTVIAFLKNQGLKYEEHLIHNTFDITECFDPSSAKGERLLDFMTISHHFHQSFTPDVRAAMLELLRNQCSTEEDGRVLFNSCLSCIFVRS</sequence>
<dbReference type="Gene3D" id="3.40.50.150">
    <property type="entry name" value="Vaccinia Virus protein VP39"/>
    <property type="match status" value="1"/>
</dbReference>
<dbReference type="PIRSF" id="PIRSF016616">
    <property type="entry name" value="HHMT"/>
    <property type="match status" value="1"/>
</dbReference>
<dbReference type="SUPFAM" id="SSF53335">
    <property type="entry name" value="S-adenosyl-L-methionine-dependent methyltransferases"/>
    <property type="match status" value="1"/>
</dbReference>
<dbReference type="GO" id="GO:0032259">
    <property type="term" value="P:methylation"/>
    <property type="evidence" value="ECO:0007669"/>
    <property type="project" value="UniProtKB-KW"/>
</dbReference>
<dbReference type="KEGG" id="csem:103392316"/>
<dbReference type="Proteomes" id="UP000265120">
    <property type="component" value="Chromosome 16"/>
</dbReference>
<proteinExistence type="predicted"/>
<dbReference type="GeneTree" id="ENSGT00390000002862"/>
<dbReference type="CDD" id="cd02440">
    <property type="entry name" value="AdoMet_MTases"/>
    <property type="match status" value="1"/>
</dbReference>
<keyword evidence="4" id="KW-0949">S-adenosyl-L-methionine</keyword>
<dbReference type="AlphaFoldDB" id="A0A3P8W9F4"/>
<keyword evidence="6" id="KW-1185">Reference proteome</keyword>
<evidence type="ECO:0000313" key="5">
    <source>
        <dbReference type="Ensembl" id="ENSCSEP00000023264.1"/>
    </source>
</evidence>
<keyword evidence="2" id="KW-0489">Methyltransferase</keyword>
<dbReference type="GO" id="GO:0008170">
    <property type="term" value="F:N-methyltransferase activity"/>
    <property type="evidence" value="ECO:0007669"/>
    <property type="project" value="InterPro"/>
</dbReference>
<dbReference type="InterPro" id="IPR016673">
    <property type="entry name" value="HHMT-like"/>
</dbReference>
<dbReference type="OrthoDB" id="5984880at2759"/>
<dbReference type="STRING" id="244447.ENSCSEP00000023264"/>
<evidence type="ECO:0000256" key="2">
    <source>
        <dbReference type="ARBA" id="ARBA00022603"/>
    </source>
</evidence>
<organism evidence="5 6">
    <name type="scientific">Cynoglossus semilaevis</name>
    <name type="common">Tongue sole</name>
    <dbReference type="NCBI Taxonomy" id="244447"/>
    <lineage>
        <taxon>Eukaryota</taxon>
        <taxon>Metazoa</taxon>
        <taxon>Chordata</taxon>
        <taxon>Craniata</taxon>
        <taxon>Vertebrata</taxon>
        <taxon>Euteleostomi</taxon>
        <taxon>Actinopterygii</taxon>
        <taxon>Neopterygii</taxon>
        <taxon>Teleostei</taxon>
        <taxon>Neoteleostei</taxon>
        <taxon>Acanthomorphata</taxon>
        <taxon>Carangaria</taxon>
        <taxon>Pleuronectiformes</taxon>
        <taxon>Pleuronectoidei</taxon>
        <taxon>Cynoglossidae</taxon>
        <taxon>Cynoglossinae</taxon>
        <taxon>Cynoglossus</taxon>
    </lineage>
</organism>
<accession>A0A3P8W9F4</accession>
<dbReference type="FunFam" id="3.40.50.150:FF:000118">
    <property type="entry name" value="Histamine N-methyltransferase"/>
    <property type="match status" value="1"/>
</dbReference>
<dbReference type="InParanoid" id="A0A3P8W9F4"/>
<dbReference type="Pfam" id="PF13489">
    <property type="entry name" value="Methyltransf_23"/>
    <property type="match status" value="1"/>
</dbReference>
<dbReference type="RefSeq" id="XP_008327120.1">
    <property type="nucleotide sequence ID" value="XM_008328898.2"/>
</dbReference>
<protein>
    <submittedName>
        <fullName evidence="5">Histamine N-methyltransferase</fullName>
    </submittedName>
</protein>
<dbReference type="FunCoup" id="A0A3P8W9F4">
    <property type="interactions" value="529"/>
</dbReference>
<reference evidence="5 6" key="1">
    <citation type="journal article" date="2014" name="Nat. Genet.">
        <title>Whole-genome sequence of a flatfish provides insights into ZW sex chromosome evolution and adaptation to a benthic lifestyle.</title>
        <authorList>
            <person name="Chen S."/>
            <person name="Zhang G."/>
            <person name="Shao C."/>
            <person name="Huang Q."/>
            <person name="Liu G."/>
            <person name="Zhang P."/>
            <person name="Song W."/>
            <person name="An N."/>
            <person name="Chalopin D."/>
            <person name="Volff J.N."/>
            <person name="Hong Y."/>
            <person name="Li Q."/>
            <person name="Sha Z."/>
            <person name="Zhou H."/>
            <person name="Xie M."/>
            <person name="Yu Q."/>
            <person name="Liu Y."/>
            <person name="Xiang H."/>
            <person name="Wang N."/>
            <person name="Wu K."/>
            <person name="Yang C."/>
            <person name="Zhou Q."/>
            <person name="Liao X."/>
            <person name="Yang L."/>
            <person name="Hu Q."/>
            <person name="Zhang J."/>
            <person name="Meng L."/>
            <person name="Jin L."/>
            <person name="Tian Y."/>
            <person name="Lian J."/>
            <person name="Yang J."/>
            <person name="Miao G."/>
            <person name="Liu S."/>
            <person name="Liang Z."/>
            <person name="Yan F."/>
            <person name="Li Y."/>
            <person name="Sun B."/>
            <person name="Zhang H."/>
            <person name="Zhang J."/>
            <person name="Zhu Y."/>
            <person name="Du M."/>
            <person name="Zhao Y."/>
            <person name="Schartl M."/>
            <person name="Tang Q."/>
            <person name="Wang J."/>
        </authorList>
    </citation>
    <scope>NUCLEOTIDE SEQUENCE</scope>
</reference>